<accession>A0ABN7LZW5</accession>
<reference evidence="1 2" key="1">
    <citation type="submission" date="2021-02" db="EMBL/GenBank/DDBJ databases">
        <authorList>
            <person name="Han P."/>
        </authorList>
    </citation>
    <scope>NUCLEOTIDE SEQUENCE [LARGE SCALE GENOMIC DNA]</scope>
    <source>
        <strain evidence="1">Candidatus Nitrospira sp. ZN2</strain>
    </source>
</reference>
<keyword evidence="2" id="KW-1185">Reference proteome</keyword>
<gene>
    <name evidence="1" type="ORF">NSPZN2_40212</name>
</gene>
<evidence type="ECO:0000313" key="1">
    <source>
        <dbReference type="EMBL" id="CAE6769626.1"/>
    </source>
</evidence>
<comment type="caution">
    <text evidence="1">The sequence shown here is derived from an EMBL/GenBank/DDBJ whole genome shotgun (WGS) entry which is preliminary data.</text>
</comment>
<name>A0ABN7LZW5_9BACT</name>
<proteinExistence type="predicted"/>
<sequence length="61" mass="7254">MARKNPQRSQQATPAVFSRLRPRWATRLNALTDVGRWTERNEREAADWQHRAHFIQAKVEL</sequence>
<organism evidence="1 2">
    <name type="scientific">Nitrospira defluvii</name>
    <dbReference type="NCBI Taxonomy" id="330214"/>
    <lineage>
        <taxon>Bacteria</taxon>
        <taxon>Pseudomonadati</taxon>
        <taxon>Nitrospirota</taxon>
        <taxon>Nitrospiria</taxon>
        <taxon>Nitrospirales</taxon>
        <taxon>Nitrospiraceae</taxon>
        <taxon>Nitrospira</taxon>
    </lineage>
</organism>
<protein>
    <submittedName>
        <fullName evidence="1">Uncharacterized protein</fullName>
    </submittedName>
</protein>
<dbReference type="EMBL" id="CAJNBJ010000017">
    <property type="protein sequence ID" value="CAE6769626.1"/>
    <property type="molecule type" value="Genomic_DNA"/>
</dbReference>
<evidence type="ECO:0000313" key="2">
    <source>
        <dbReference type="Proteomes" id="UP000675880"/>
    </source>
</evidence>
<dbReference type="Proteomes" id="UP000675880">
    <property type="component" value="Unassembled WGS sequence"/>
</dbReference>